<dbReference type="Gene3D" id="3.30.750.44">
    <property type="match status" value="1"/>
</dbReference>
<proteinExistence type="predicted"/>
<comment type="caution">
    <text evidence="3">The sequence shown here is derived from an EMBL/GenBank/DDBJ whole genome shotgun (WGS) entry which is preliminary data.</text>
</comment>
<dbReference type="Pfam" id="PF14684">
    <property type="entry name" value="Tricorn_C1"/>
    <property type="match status" value="1"/>
</dbReference>
<evidence type="ECO:0000313" key="4">
    <source>
        <dbReference type="Proteomes" id="UP001169063"/>
    </source>
</evidence>
<dbReference type="CDD" id="cd07562">
    <property type="entry name" value="Peptidase_S41_TRI"/>
    <property type="match status" value="1"/>
</dbReference>
<dbReference type="Gene3D" id="3.90.226.10">
    <property type="entry name" value="2-enoyl-CoA Hydratase, Chain A, domain 1"/>
    <property type="match status" value="1"/>
</dbReference>
<keyword evidence="1" id="KW-0732">Signal</keyword>
<dbReference type="SMART" id="SM00245">
    <property type="entry name" value="TSPc"/>
    <property type="match status" value="1"/>
</dbReference>
<dbReference type="InterPro" id="IPR036034">
    <property type="entry name" value="PDZ_sf"/>
</dbReference>
<dbReference type="Pfam" id="PF17820">
    <property type="entry name" value="PDZ_6"/>
    <property type="match status" value="1"/>
</dbReference>
<dbReference type="Proteomes" id="UP001169063">
    <property type="component" value="Unassembled WGS sequence"/>
</dbReference>
<organism evidence="3 4">
    <name type="scientific">Peiella sedimenti</name>
    <dbReference type="NCBI Taxonomy" id="3061083"/>
    <lineage>
        <taxon>Bacteria</taxon>
        <taxon>Pseudomonadati</taxon>
        <taxon>Pseudomonadota</taxon>
        <taxon>Alphaproteobacteria</taxon>
        <taxon>Caulobacterales</taxon>
        <taxon>Caulobacteraceae</taxon>
        <taxon>Peiella</taxon>
    </lineage>
</organism>
<dbReference type="PROSITE" id="PS51257">
    <property type="entry name" value="PROKAR_LIPOPROTEIN"/>
    <property type="match status" value="1"/>
</dbReference>
<evidence type="ECO:0000256" key="1">
    <source>
        <dbReference type="SAM" id="SignalP"/>
    </source>
</evidence>
<feature type="domain" description="Tail specific protease" evidence="2">
    <location>
        <begin position="199"/>
        <end position="389"/>
    </location>
</feature>
<dbReference type="EMBL" id="JAUKTR010000003">
    <property type="protein sequence ID" value="MDO1559644.1"/>
    <property type="molecule type" value="Genomic_DNA"/>
</dbReference>
<sequence>MMWFSKRFRALLLASALVAGACAGGGPGLELAREGVLPRPIMVEEASAARRRVNLEVFDAVWRAVDRAYYDARLHGLDWDAVRREHRPRAEQATSEAELYAALNQMLALLDDNHTNVTSPSTRARDEVIRVEGAVASYGLQLQRHGEVWMVEQVYPNSPAEAAGVLVGWRIVSVDGAPFGRHVLAADGREDQVVFEDEDGRRIEKVLRGALLTPPPRREARVLPDGGLYLRFARFDQSSLVWVHQAINLRDEPPAYLVLDLRHNGGGLLSVLGRVAGLISAEQSTPYAVLHGRLFNQRLMTASGQGGYRGPLYILIGPGSASASELLAAWAQETDRGLVVGQPSHGSVIASQDFNLPDGGELSLSIRDIRTGRGVRLEKVGVTPDLVIAPTLAQRRAGEDPVLQTVIARATGGG</sequence>
<protein>
    <submittedName>
        <fullName evidence="3">S41 family peptidase</fullName>
    </submittedName>
</protein>
<reference evidence="3" key="1">
    <citation type="submission" date="2023-07" db="EMBL/GenBank/DDBJ databases">
        <title>Brevundimonas soil sp. nov., isolated from the soil of chemical plant.</title>
        <authorList>
            <person name="Wu N."/>
        </authorList>
    </citation>
    <scope>NUCLEOTIDE SEQUENCE</scope>
    <source>
        <strain evidence="3">XZ-24</strain>
    </source>
</reference>
<dbReference type="SUPFAM" id="SSF50156">
    <property type="entry name" value="PDZ domain-like"/>
    <property type="match status" value="1"/>
</dbReference>
<dbReference type="PANTHER" id="PTHR32060:SF30">
    <property type="entry name" value="CARBOXY-TERMINAL PROCESSING PROTEASE CTPA"/>
    <property type="match status" value="1"/>
</dbReference>
<gene>
    <name evidence="3" type="ORF">Q0812_09410</name>
</gene>
<dbReference type="InterPro" id="IPR041489">
    <property type="entry name" value="PDZ_6"/>
</dbReference>
<accession>A0ABT8SME1</accession>
<evidence type="ECO:0000259" key="2">
    <source>
        <dbReference type="SMART" id="SM00245"/>
    </source>
</evidence>
<dbReference type="Gene3D" id="2.30.42.10">
    <property type="match status" value="1"/>
</dbReference>
<dbReference type="SUPFAM" id="SSF52096">
    <property type="entry name" value="ClpP/crotonase"/>
    <property type="match status" value="1"/>
</dbReference>
<dbReference type="InterPro" id="IPR028204">
    <property type="entry name" value="Tricorn_C1"/>
</dbReference>
<feature type="chain" id="PRO_5047021051" evidence="1">
    <location>
        <begin position="24"/>
        <end position="414"/>
    </location>
</feature>
<dbReference type="InterPro" id="IPR029045">
    <property type="entry name" value="ClpP/crotonase-like_dom_sf"/>
</dbReference>
<dbReference type="InterPro" id="IPR005151">
    <property type="entry name" value="Tail-specific_protease"/>
</dbReference>
<evidence type="ECO:0000313" key="3">
    <source>
        <dbReference type="EMBL" id="MDO1559644.1"/>
    </source>
</evidence>
<dbReference type="RefSeq" id="WP_302110066.1">
    <property type="nucleotide sequence ID" value="NZ_JAUKTR010000003.1"/>
</dbReference>
<feature type="signal peptide" evidence="1">
    <location>
        <begin position="1"/>
        <end position="23"/>
    </location>
</feature>
<name>A0ABT8SME1_9CAUL</name>
<keyword evidence="4" id="KW-1185">Reference proteome</keyword>
<dbReference type="PANTHER" id="PTHR32060">
    <property type="entry name" value="TAIL-SPECIFIC PROTEASE"/>
    <property type="match status" value="1"/>
</dbReference>
<dbReference type="Pfam" id="PF03572">
    <property type="entry name" value="Peptidase_S41"/>
    <property type="match status" value="1"/>
</dbReference>